<keyword evidence="2" id="KW-1185">Reference proteome</keyword>
<dbReference type="AlphaFoldDB" id="A0A0D7WYB1"/>
<dbReference type="Proteomes" id="UP000032534">
    <property type="component" value="Unassembled WGS sequence"/>
</dbReference>
<evidence type="ECO:0000313" key="1">
    <source>
        <dbReference type="EMBL" id="KJD44181.1"/>
    </source>
</evidence>
<dbReference type="InterPro" id="IPR015942">
    <property type="entry name" value="Asp/Glu/hydantoin_racemase"/>
</dbReference>
<dbReference type="Gene3D" id="3.40.50.1860">
    <property type="match status" value="1"/>
</dbReference>
<organism evidence="1 2">
    <name type="scientific">Paenibacillus terrae</name>
    <dbReference type="NCBI Taxonomy" id="159743"/>
    <lineage>
        <taxon>Bacteria</taxon>
        <taxon>Bacillati</taxon>
        <taxon>Bacillota</taxon>
        <taxon>Bacilli</taxon>
        <taxon>Bacillales</taxon>
        <taxon>Paenibacillaceae</taxon>
        <taxon>Paenibacillus</taxon>
    </lineage>
</organism>
<comment type="caution">
    <text evidence="1">The sequence shown here is derived from an EMBL/GenBank/DDBJ whole genome shotgun (WGS) entry which is preliminary data.</text>
</comment>
<proteinExistence type="predicted"/>
<dbReference type="OrthoDB" id="9791723at2"/>
<accession>A0A0D7WYB1</accession>
<dbReference type="PATRIC" id="fig|159743.3.peg.4101"/>
<dbReference type="InterPro" id="IPR001920">
    <property type="entry name" value="Asp/Glu_race"/>
</dbReference>
<sequence>MLGMIRVLTMQDEVAIGLHGRVIEQRYGLPVTSVCIPDQPQGIYDDATDRESVPKIVVAAQQLVEQGCTSIGISCAADPALEETRQAVNVPVYGAGSCAAHLALTAASRVGVLTILEEAPLLIRRILGESYIGTERPEGVRTTLDLNTPQGKEAAMAAALRLQEKGAEAIVLACTGFVTMNFAPELERRLGIRAIDPIVALGAAASVHWQRENDEVQAG</sequence>
<evidence type="ECO:0000313" key="2">
    <source>
        <dbReference type="Proteomes" id="UP000032534"/>
    </source>
</evidence>
<reference evidence="1 2" key="1">
    <citation type="submission" date="2014-11" db="EMBL/GenBank/DDBJ databases">
        <title>Draft Genome Sequences of Paenibacillus polymyxa NRRL B-30509 and Paenibacillus terrae NRRL B-30644, Strains from a Poultry Environment that Produce Tridecaptin A and Paenicidins.</title>
        <authorList>
            <person name="van Belkum M.J."/>
            <person name="Lohans C.T."/>
            <person name="Vederas J.C."/>
        </authorList>
    </citation>
    <scope>NUCLEOTIDE SEQUENCE [LARGE SCALE GENOMIC DNA]</scope>
    <source>
        <strain evidence="1 2">NRRL B-30644</strain>
    </source>
</reference>
<name>A0A0D7WYB1_9BACL</name>
<protein>
    <submittedName>
        <fullName evidence="1">Hydantoin racemase</fullName>
    </submittedName>
</protein>
<dbReference type="EMBL" id="JTHP01000040">
    <property type="protein sequence ID" value="KJD44181.1"/>
    <property type="molecule type" value="Genomic_DNA"/>
</dbReference>
<dbReference type="RefSeq" id="WP_044647504.1">
    <property type="nucleotide sequence ID" value="NZ_JTHP01000040.1"/>
</dbReference>
<dbReference type="GO" id="GO:0047661">
    <property type="term" value="F:amino-acid racemase activity"/>
    <property type="evidence" value="ECO:0007669"/>
    <property type="project" value="InterPro"/>
</dbReference>
<dbReference type="Pfam" id="PF01177">
    <property type="entry name" value="Asp_Glu_race"/>
    <property type="match status" value="1"/>
</dbReference>
<gene>
    <name evidence="1" type="ORF">QD47_18435</name>
</gene>